<dbReference type="Pfam" id="PF00225">
    <property type="entry name" value="Kinesin"/>
    <property type="match status" value="2"/>
</dbReference>
<dbReference type="PROSITE" id="PS00411">
    <property type="entry name" value="KINESIN_MOTOR_1"/>
    <property type="match status" value="1"/>
</dbReference>
<dbReference type="SUPFAM" id="SSF52540">
    <property type="entry name" value="P-loop containing nucleoside triphosphate hydrolases"/>
    <property type="match status" value="1"/>
</dbReference>
<reference evidence="10" key="2">
    <citation type="journal article" date="2023" name="Proc. Natl. Acad. Sci. U.S.A.">
        <title>A global phylogenomic analysis of the shiitake genus Lentinula.</title>
        <authorList>
            <person name="Sierra-Patev S."/>
            <person name="Min B."/>
            <person name="Naranjo-Ortiz M."/>
            <person name="Looney B."/>
            <person name="Konkel Z."/>
            <person name="Slot J.C."/>
            <person name="Sakamoto Y."/>
            <person name="Steenwyk J.L."/>
            <person name="Rokas A."/>
            <person name="Carro J."/>
            <person name="Camarero S."/>
            <person name="Ferreira P."/>
            <person name="Molpeceres G."/>
            <person name="Ruiz-Duenas F.J."/>
            <person name="Serrano A."/>
            <person name="Henrissat B."/>
            <person name="Drula E."/>
            <person name="Hughes K.W."/>
            <person name="Mata J.L."/>
            <person name="Ishikawa N.K."/>
            <person name="Vargas-Isla R."/>
            <person name="Ushijima S."/>
            <person name="Smith C.A."/>
            <person name="Donoghue J."/>
            <person name="Ahrendt S."/>
            <person name="Andreopoulos W."/>
            <person name="He G."/>
            <person name="LaButti K."/>
            <person name="Lipzen A."/>
            <person name="Ng V."/>
            <person name="Riley R."/>
            <person name="Sandor L."/>
            <person name="Barry K."/>
            <person name="Martinez A.T."/>
            <person name="Xiao Y."/>
            <person name="Gibbons J.G."/>
            <person name="Terashima K."/>
            <person name="Grigoriev I.V."/>
            <person name="Hibbett D."/>
        </authorList>
    </citation>
    <scope>NUCLEOTIDE SEQUENCE</scope>
    <source>
        <strain evidence="10">Sp2 HRB7682 ss15</strain>
    </source>
</reference>
<feature type="region of interest" description="Disordered" evidence="8">
    <location>
        <begin position="893"/>
        <end position="937"/>
    </location>
</feature>
<dbReference type="GO" id="GO:0003777">
    <property type="term" value="F:microtubule motor activity"/>
    <property type="evidence" value="ECO:0007669"/>
    <property type="project" value="InterPro"/>
</dbReference>
<dbReference type="InterPro" id="IPR027640">
    <property type="entry name" value="Kinesin-like_fam"/>
</dbReference>
<dbReference type="GO" id="GO:0008017">
    <property type="term" value="F:microtubule binding"/>
    <property type="evidence" value="ECO:0007669"/>
    <property type="project" value="InterPro"/>
</dbReference>
<accession>A0A9W9AJ92</accession>
<evidence type="ECO:0000259" key="9">
    <source>
        <dbReference type="PROSITE" id="PS50067"/>
    </source>
</evidence>
<evidence type="ECO:0000256" key="1">
    <source>
        <dbReference type="ARBA" id="ARBA00004496"/>
    </source>
</evidence>
<keyword evidence="5 7" id="KW-0175">Coiled coil</keyword>
<dbReference type="GO" id="GO:0005737">
    <property type="term" value="C:cytoplasm"/>
    <property type="evidence" value="ECO:0007669"/>
    <property type="project" value="UniProtKB-SubCell"/>
</dbReference>
<feature type="region of interest" description="Disordered" evidence="8">
    <location>
        <begin position="264"/>
        <end position="351"/>
    </location>
</feature>
<dbReference type="GO" id="GO:0005524">
    <property type="term" value="F:ATP binding"/>
    <property type="evidence" value="ECO:0007669"/>
    <property type="project" value="UniProtKB-UniRule"/>
</dbReference>
<feature type="compositionally biased region" description="Low complexity" evidence="8">
    <location>
        <begin position="951"/>
        <end position="967"/>
    </location>
</feature>
<dbReference type="PANTHER" id="PTHR47969:SF15">
    <property type="entry name" value="CHROMOSOME-ASSOCIATED KINESIN KIF4A-RELATED"/>
    <property type="match status" value="1"/>
</dbReference>
<feature type="coiled-coil region" evidence="7">
    <location>
        <begin position="580"/>
        <end position="656"/>
    </location>
</feature>
<feature type="compositionally biased region" description="Basic and acidic residues" evidence="8">
    <location>
        <begin position="1950"/>
        <end position="1978"/>
    </location>
</feature>
<keyword evidence="6" id="KW-0505">Motor protein</keyword>
<feature type="region of interest" description="Disordered" evidence="8">
    <location>
        <begin position="49"/>
        <end position="76"/>
    </location>
</feature>
<dbReference type="PANTHER" id="PTHR47969">
    <property type="entry name" value="CHROMOSOME-ASSOCIATED KINESIN KIF4A-RELATED"/>
    <property type="match status" value="1"/>
</dbReference>
<evidence type="ECO:0000256" key="8">
    <source>
        <dbReference type="SAM" id="MobiDB-lite"/>
    </source>
</evidence>
<evidence type="ECO:0000256" key="4">
    <source>
        <dbReference type="ARBA" id="ARBA00022840"/>
    </source>
</evidence>
<proteinExistence type="inferred from homology"/>
<comment type="caution">
    <text evidence="10">The sequence shown here is derived from an EMBL/GenBank/DDBJ whole genome shotgun (WGS) entry which is preliminary data.</text>
</comment>
<feature type="compositionally biased region" description="Basic and acidic residues" evidence="8">
    <location>
        <begin position="1742"/>
        <end position="1765"/>
    </location>
</feature>
<evidence type="ECO:0000313" key="11">
    <source>
        <dbReference type="Proteomes" id="UP001150238"/>
    </source>
</evidence>
<name>A0A9W9AJ92_9AGAR</name>
<dbReference type="PROSITE" id="PS50067">
    <property type="entry name" value="KINESIN_MOTOR_2"/>
    <property type="match status" value="1"/>
</dbReference>
<feature type="region of interest" description="Disordered" evidence="8">
    <location>
        <begin position="1257"/>
        <end position="1277"/>
    </location>
</feature>
<dbReference type="Gene3D" id="3.40.850.10">
    <property type="entry name" value="Kinesin motor domain"/>
    <property type="match status" value="1"/>
</dbReference>
<feature type="compositionally biased region" description="Pro residues" evidence="8">
    <location>
        <begin position="1799"/>
        <end position="1808"/>
    </location>
</feature>
<evidence type="ECO:0000256" key="2">
    <source>
        <dbReference type="ARBA" id="ARBA00022490"/>
    </source>
</evidence>
<dbReference type="SMART" id="SM00129">
    <property type="entry name" value="KISc"/>
    <property type="match status" value="1"/>
</dbReference>
<dbReference type="GO" id="GO:0007018">
    <property type="term" value="P:microtubule-based movement"/>
    <property type="evidence" value="ECO:0007669"/>
    <property type="project" value="InterPro"/>
</dbReference>
<feature type="region of interest" description="Disordered" evidence="8">
    <location>
        <begin position="796"/>
        <end position="844"/>
    </location>
</feature>
<feature type="compositionally biased region" description="Low complexity" evidence="8">
    <location>
        <begin position="282"/>
        <end position="309"/>
    </location>
</feature>
<feature type="compositionally biased region" description="Basic and acidic residues" evidence="8">
    <location>
        <begin position="904"/>
        <end position="913"/>
    </location>
</feature>
<feature type="region of interest" description="Disordered" evidence="8">
    <location>
        <begin position="950"/>
        <end position="997"/>
    </location>
</feature>
<dbReference type="InterPro" id="IPR019821">
    <property type="entry name" value="Kinesin_motor_CS"/>
</dbReference>
<organism evidence="10 11">
    <name type="scientific">Lentinula lateritia</name>
    <dbReference type="NCBI Taxonomy" id="40482"/>
    <lineage>
        <taxon>Eukaryota</taxon>
        <taxon>Fungi</taxon>
        <taxon>Dikarya</taxon>
        <taxon>Basidiomycota</taxon>
        <taxon>Agaricomycotina</taxon>
        <taxon>Agaricomycetes</taxon>
        <taxon>Agaricomycetidae</taxon>
        <taxon>Agaricales</taxon>
        <taxon>Marasmiineae</taxon>
        <taxon>Omphalotaceae</taxon>
        <taxon>Lentinula</taxon>
    </lineage>
</organism>
<dbReference type="GO" id="GO:0005875">
    <property type="term" value="C:microtubule associated complex"/>
    <property type="evidence" value="ECO:0007669"/>
    <property type="project" value="TreeGrafter"/>
</dbReference>
<dbReference type="InterPro" id="IPR027417">
    <property type="entry name" value="P-loop_NTPase"/>
</dbReference>
<evidence type="ECO:0000256" key="7">
    <source>
        <dbReference type="SAM" id="Coils"/>
    </source>
</evidence>
<evidence type="ECO:0000256" key="5">
    <source>
        <dbReference type="ARBA" id="ARBA00023054"/>
    </source>
</evidence>
<dbReference type="GO" id="GO:0007052">
    <property type="term" value="P:mitotic spindle organization"/>
    <property type="evidence" value="ECO:0007669"/>
    <property type="project" value="TreeGrafter"/>
</dbReference>
<feature type="region of interest" description="Disordered" evidence="8">
    <location>
        <begin position="1102"/>
        <end position="1127"/>
    </location>
</feature>
<protein>
    <recommendedName>
        <fullName evidence="9">Kinesin motor domain-containing protein</fullName>
    </recommendedName>
</protein>
<dbReference type="InterPro" id="IPR001752">
    <property type="entry name" value="Kinesin_motor_dom"/>
</dbReference>
<feature type="region of interest" description="Disordered" evidence="8">
    <location>
        <begin position="1950"/>
        <end position="1986"/>
    </location>
</feature>
<evidence type="ECO:0000256" key="3">
    <source>
        <dbReference type="ARBA" id="ARBA00022741"/>
    </source>
</evidence>
<comment type="similarity">
    <text evidence="6">Belongs to the TRAFAC class myosin-kinesin ATPase superfamily. Kinesin family.</text>
</comment>
<keyword evidence="2" id="KW-0963">Cytoplasm</keyword>
<feature type="domain" description="Kinesin motor" evidence="9">
    <location>
        <begin position="11"/>
        <end position="466"/>
    </location>
</feature>
<dbReference type="Proteomes" id="UP001150238">
    <property type="component" value="Unassembled WGS sequence"/>
</dbReference>
<keyword evidence="4 6" id="KW-0067">ATP-binding</keyword>
<feature type="region of interest" description="Disordered" evidence="8">
    <location>
        <begin position="1742"/>
        <end position="1834"/>
    </location>
</feature>
<feature type="coiled-coil region" evidence="7">
    <location>
        <begin position="1489"/>
        <end position="1538"/>
    </location>
</feature>
<feature type="coiled-coil region" evidence="7">
    <location>
        <begin position="1853"/>
        <end position="1880"/>
    </location>
</feature>
<feature type="compositionally biased region" description="Polar residues" evidence="8">
    <location>
        <begin position="833"/>
        <end position="844"/>
    </location>
</feature>
<gene>
    <name evidence="10" type="ORF">C8J55DRAFT_535606</name>
</gene>
<dbReference type="InterPro" id="IPR036961">
    <property type="entry name" value="Kinesin_motor_dom_sf"/>
</dbReference>
<feature type="compositionally biased region" description="Low complexity" evidence="8">
    <location>
        <begin position="50"/>
        <end position="73"/>
    </location>
</feature>
<evidence type="ECO:0000256" key="6">
    <source>
        <dbReference type="PROSITE-ProRule" id="PRU00283"/>
    </source>
</evidence>
<feature type="compositionally biased region" description="Low complexity" evidence="8">
    <location>
        <begin position="1809"/>
        <end position="1834"/>
    </location>
</feature>
<feature type="coiled-coil region" evidence="7">
    <location>
        <begin position="1606"/>
        <end position="1709"/>
    </location>
</feature>
<sequence>MAPSSSAATTSVQVALRIRPPTNQDSTSIPARFQRTVIHASSSNSVAVEATSSTPAAGGAAAAATSTTSGPGAKKQHFSFDQVHDPSTTQHTLFTSTALPLVSRFIEGFNCTILAYGQTSSGKTFTMTGIDLDANPSDPNNGMGIIPRAVSTIFAEARRLKEERGSSWNYSIKGSFIEIYNEDLIDLLSMDDGAGGRREVQIREDKDGHIIWGGLREVNVKNPNEVMTLIRKGTSIRRTNETDMNAQSSRSHAIFSLTFTQKKYSGMGAPPRSSSPLPPGGRSPSRLARPGSVYSGSGSGSTSGNRVGSPTLGRPATPSFAAAMGRGGGLRPSSALGHAGDRASAGGDDEGGEWTTIVSKFHFVDLAGSERLKRTAAAGERIKEGISINSGLLALGNVISALGDPSRAKSHTATHVPYRDSKLTRLLQDSLGGNAHTLMIACVSPAEWNAAETINTLKYANRARNIKNRAVVNEKEDGWDDVEWLQGTVTRLRKEVKILKSGGSISSIDVAVPEPVEGAGKKVLAQMTELQNNYQDLRAKFVERTEELTRLRRELGEKHRGSSGAVSGTGKYEEIVGPVIEEYEKTIAAMEAELSLNRAALRHTNEMVEEKEEELAAVTERHSATELYVEELRSRLAKLSEREASTEAYVRDLEEKMRTFDETSISSSESMSDLKREIARYKEADTHSAKYITDLEARLSRSDESVLALQQTVERLEKESEQRQEEVQVLQTRLETLRQDGESWRNDLEEREAKVRELEIKMKEWEKKRQDAGDARVRLGSVVDEVAAARRSFEIDLSTPGSSPSKEFNEEDAFSTAGPILNGHSKGDPGISSPDSPESQATDPSLQKELIALQQTHNATLADLSSVTTKYRDALREISDLAAQIQEAKLANATGPESVADTTDSERAPEKPVIKRRMTSGRLRETSETQYNTGGRRLFFRQAASTESLHSRSLSQSQSLSQELSSARSRKHSSSSHGTASSHSPTNSHSVSLSPRPNLSISLPNGLANIVPAERSAVSLEQEIMRLQEVLKEREAEISTLELSLLKATQTESSASSTSDQLRDLKLELDNGHDDEPAPESFLSPQTINKFAHIRRSMQFHSENGNSQRDHDSNSASDSMVSDTDESLDRLNELMLSMAQKESSHREIVDSLTKELNQTRRSLDELTTLSRDQALNMSTEHQKDLQRLEEVQQRESELIETLAEAEVLRKSHSDAIKQKQKELDILLSRMNEEHELAAASSALKQALQSHEEAFGKLQREHEEELRSKLQEASDTLSRVRQDHEGSLLKATDAHAEALKQKDAEATASIQQTEEDYYNALTQMRSDHAEALLRHTAESTAALEKLKEEHAAEIRMSERAKESLLSESQSSRGLALQELQDEHSSAIFRKEVSHTEDLEKLKTDHARALLDKDKDAEIELGKLRAAITRKETTLNEELGKVKSDHIAALSSLQAEHATTLSSLQADHVAAISSIRDEHASILSSTHTDHASALTLAKAEYVSQLDQLRAEHEEAVFKLKEEQKAESERLTSALSSLENDSSAAAVEARNVINAAVQSQREQQAALLAEITRSHADELEQLKAFHEQMSQDLVTTSEAKIATLLESHTAEYQQEITDLNNTMVAIQEQHKESLENMRAGDDAKFKGQIERLESENLRKENELLMQELEAHKVAAEEFLLRDQSRQIHEEQIAEKDNAIRTAEDRLLVVENEPRLKAEFERTRTEQSLLVQEASKRESLVMELERHRSRVKDEKDTLQIEKGRSDSIVRELQAQIARSGSPPNGRPATERFNRIPGAAGIKLPPPTPPPSHDPGTSSSSRDSQQIPESPATPATSLGGSIITSISAVTDTKALVKIDEQARQLEEQEAMIKTLNKQLTHCESDLQTHMDLVSTLETSLGDSEKNLRKARMHATELARERDRLNGDIEALRKDLTDTKREVVNVRQSIVEEKQSYEQRLDEERKAKERARQQLDSRMEELSKRKSKFACL</sequence>
<feature type="coiled-coil region" evidence="7">
    <location>
        <begin position="520"/>
        <end position="554"/>
    </location>
</feature>
<evidence type="ECO:0000313" key="10">
    <source>
        <dbReference type="EMBL" id="KAJ4482981.1"/>
    </source>
</evidence>
<feature type="binding site" evidence="6">
    <location>
        <begin position="117"/>
        <end position="124"/>
    </location>
    <ligand>
        <name>ATP</name>
        <dbReference type="ChEBI" id="CHEBI:30616"/>
    </ligand>
</feature>
<dbReference type="EMBL" id="JANVFS010000013">
    <property type="protein sequence ID" value="KAJ4482981.1"/>
    <property type="molecule type" value="Genomic_DNA"/>
</dbReference>
<comment type="subcellular location">
    <subcellularLocation>
        <location evidence="1">Cytoplasm</location>
    </subcellularLocation>
</comment>
<feature type="coiled-coil region" evidence="7">
    <location>
        <begin position="699"/>
        <end position="775"/>
    </location>
</feature>
<keyword evidence="3 6" id="KW-0547">Nucleotide-binding</keyword>
<dbReference type="GO" id="GO:0051231">
    <property type="term" value="P:spindle elongation"/>
    <property type="evidence" value="ECO:0007669"/>
    <property type="project" value="TreeGrafter"/>
</dbReference>
<feature type="coiled-coil region" evidence="7">
    <location>
        <begin position="1017"/>
        <end position="1044"/>
    </location>
</feature>
<feature type="compositionally biased region" description="Low complexity" evidence="8">
    <location>
        <begin position="975"/>
        <end position="995"/>
    </location>
</feature>
<reference evidence="10" key="1">
    <citation type="submission" date="2022-08" db="EMBL/GenBank/DDBJ databases">
        <authorList>
            <consortium name="DOE Joint Genome Institute"/>
            <person name="Min B."/>
            <person name="Riley R."/>
            <person name="Sierra-Patev S."/>
            <person name="Naranjo-Ortiz M."/>
            <person name="Looney B."/>
            <person name="Konkel Z."/>
            <person name="Slot J.C."/>
            <person name="Sakamoto Y."/>
            <person name="Steenwyk J.L."/>
            <person name="Rokas A."/>
            <person name="Carro J."/>
            <person name="Camarero S."/>
            <person name="Ferreira P."/>
            <person name="Molpeceres G."/>
            <person name="Ruiz-Duenas F.J."/>
            <person name="Serrano A."/>
            <person name="Henrissat B."/>
            <person name="Drula E."/>
            <person name="Hughes K.W."/>
            <person name="Mata J.L."/>
            <person name="Ishikawa N.K."/>
            <person name="Vargas-Isla R."/>
            <person name="Ushijima S."/>
            <person name="Smith C.A."/>
            <person name="Ahrendt S."/>
            <person name="Andreopoulos W."/>
            <person name="He G."/>
            <person name="Labutti K."/>
            <person name="Lipzen A."/>
            <person name="Ng V."/>
            <person name="Sandor L."/>
            <person name="Barry K."/>
            <person name="Martinez A.T."/>
            <person name="Xiao Y."/>
            <person name="Gibbons J.G."/>
            <person name="Terashima K."/>
            <person name="Hibbett D.S."/>
            <person name="Grigoriev I.V."/>
        </authorList>
    </citation>
    <scope>NUCLEOTIDE SEQUENCE</scope>
    <source>
        <strain evidence="10">Sp2 HRB7682 ss15</strain>
    </source>
</reference>
<dbReference type="PRINTS" id="PR00380">
    <property type="entry name" value="KINESINHEAVY"/>
</dbReference>